<dbReference type="SUPFAM" id="SSF56112">
    <property type="entry name" value="Protein kinase-like (PK-like)"/>
    <property type="match status" value="1"/>
</dbReference>
<name>A0ABQ4GDJ1_9ACTN</name>
<feature type="compositionally biased region" description="Low complexity" evidence="8">
    <location>
        <begin position="270"/>
        <end position="288"/>
    </location>
</feature>
<dbReference type="EMBL" id="BOOF01000001">
    <property type="protein sequence ID" value="GIH59461.1"/>
    <property type="molecule type" value="Genomic_DNA"/>
</dbReference>
<organism evidence="11 12">
    <name type="scientific">Microbispora siamensis</name>
    <dbReference type="NCBI Taxonomy" id="564413"/>
    <lineage>
        <taxon>Bacteria</taxon>
        <taxon>Bacillati</taxon>
        <taxon>Actinomycetota</taxon>
        <taxon>Actinomycetes</taxon>
        <taxon>Streptosporangiales</taxon>
        <taxon>Streptosporangiaceae</taxon>
        <taxon>Microbispora</taxon>
    </lineage>
</organism>
<dbReference type="SMART" id="SM00220">
    <property type="entry name" value="S_TKc"/>
    <property type="match status" value="1"/>
</dbReference>
<dbReference type="PANTHER" id="PTHR43289">
    <property type="entry name" value="MITOGEN-ACTIVATED PROTEIN KINASE KINASE KINASE 20-RELATED"/>
    <property type="match status" value="1"/>
</dbReference>
<keyword evidence="5" id="KW-0418">Kinase</keyword>
<dbReference type="PROSITE" id="PS50011">
    <property type="entry name" value="PROTEIN_KINASE_DOM"/>
    <property type="match status" value="1"/>
</dbReference>
<keyword evidence="4 7" id="KW-0547">Nucleotide-binding</keyword>
<dbReference type="InterPro" id="IPR011009">
    <property type="entry name" value="Kinase-like_dom_sf"/>
</dbReference>
<dbReference type="InterPro" id="IPR017441">
    <property type="entry name" value="Protein_kinase_ATP_BS"/>
</dbReference>
<feature type="transmembrane region" description="Helical" evidence="9">
    <location>
        <begin position="419"/>
        <end position="440"/>
    </location>
</feature>
<dbReference type="RefSeq" id="WP_204046684.1">
    <property type="nucleotide sequence ID" value="NZ_BOOF01000001.1"/>
</dbReference>
<dbReference type="PANTHER" id="PTHR43289:SF6">
    <property type="entry name" value="SERINE_THREONINE-PROTEIN KINASE NEKL-3"/>
    <property type="match status" value="1"/>
</dbReference>
<feature type="region of interest" description="Disordered" evidence="8">
    <location>
        <begin position="451"/>
        <end position="522"/>
    </location>
</feature>
<dbReference type="Proteomes" id="UP000660454">
    <property type="component" value="Unassembled WGS sequence"/>
</dbReference>
<keyword evidence="2" id="KW-0723">Serine/threonine-protein kinase</keyword>
<dbReference type="Gene3D" id="3.30.200.20">
    <property type="entry name" value="Phosphorylase Kinase, domain 1"/>
    <property type="match status" value="1"/>
</dbReference>
<keyword evidence="12" id="KW-1185">Reference proteome</keyword>
<feature type="region of interest" description="Disordered" evidence="8">
    <location>
        <begin position="270"/>
        <end position="413"/>
    </location>
</feature>
<keyword evidence="9" id="KW-0812">Transmembrane</keyword>
<evidence type="ECO:0000256" key="7">
    <source>
        <dbReference type="PROSITE-ProRule" id="PRU10141"/>
    </source>
</evidence>
<dbReference type="InterPro" id="IPR000719">
    <property type="entry name" value="Prot_kinase_dom"/>
</dbReference>
<dbReference type="InterPro" id="IPR008271">
    <property type="entry name" value="Ser/Thr_kinase_AS"/>
</dbReference>
<evidence type="ECO:0000256" key="5">
    <source>
        <dbReference type="ARBA" id="ARBA00022777"/>
    </source>
</evidence>
<evidence type="ECO:0000256" key="8">
    <source>
        <dbReference type="SAM" id="MobiDB-lite"/>
    </source>
</evidence>
<evidence type="ECO:0000256" key="2">
    <source>
        <dbReference type="ARBA" id="ARBA00022527"/>
    </source>
</evidence>
<evidence type="ECO:0000259" key="10">
    <source>
        <dbReference type="PROSITE" id="PS50011"/>
    </source>
</evidence>
<feature type="compositionally biased region" description="Low complexity" evidence="8">
    <location>
        <begin position="399"/>
        <end position="413"/>
    </location>
</feature>
<reference evidence="11 12" key="1">
    <citation type="submission" date="2021-01" db="EMBL/GenBank/DDBJ databases">
        <title>Whole genome shotgun sequence of Microbispora siamensis NBRC 104113.</title>
        <authorList>
            <person name="Komaki H."/>
            <person name="Tamura T."/>
        </authorList>
    </citation>
    <scope>NUCLEOTIDE SEQUENCE [LARGE SCALE GENOMIC DNA]</scope>
    <source>
        <strain evidence="11 12">NBRC 104113</strain>
    </source>
</reference>
<keyword evidence="9" id="KW-0472">Membrane</keyword>
<feature type="compositionally biased region" description="Acidic residues" evidence="8">
    <location>
        <begin position="492"/>
        <end position="502"/>
    </location>
</feature>
<evidence type="ECO:0000313" key="11">
    <source>
        <dbReference type="EMBL" id="GIH59461.1"/>
    </source>
</evidence>
<evidence type="ECO:0000256" key="6">
    <source>
        <dbReference type="ARBA" id="ARBA00022840"/>
    </source>
</evidence>
<dbReference type="PROSITE" id="PS00107">
    <property type="entry name" value="PROTEIN_KINASE_ATP"/>
    <property type="match status" value="1"/>
</dbReference>
<keyword evidence="6 7" id="KW-0067">ATP-binding</keyword>
<evidence type="ECO:0000256" key="9">
    <source>
        <dbReference type="SAM" id="Phobius"/>
    </source>
</evidence>
<feature type="domain" description="Protein kinase" evidence="10">
    <location>
        <begin position="11"/>
        <end position="268"/>
    </location>
</feature>
<evidence type="ECO:0000256" key="3">
    <source>
        <dbReference type="ARBA" id="ARBA00022679"/>
    </source>
</evidence>
<evidence type="ECO:0000256" key="1">
    <source>
        <dbReference type="ARBA" id="ARBA00012513"/>
    </source>
</evidence>
<keyword evidence="9" id="KW-1133">Transmembrane helix</keyword>
<dbReference type="Gene3D" id="1.10.510.10">
    <property type="entry name" value="Transferase(Phosphotransferase) domain 1"/>
    <property type="match status" value="1"/>
</dbReference>
<sequence>MDEERRVAGRYHLLEPIGRGGMGVVWRAHDDLLDRTVAVKEVLYHPTSEEDRETFNRRTIREARAAGRIDHPNVVVVHDVIEEDGRPWIVMQLVQSRSLGQVLREQGALPPGRVAAIGLQVLDALCTAHAAGVLHRDVKPENVLLNGETRVVLTDFGIATMPEEAALTMTGGITGTPAFMPPERLNGHPATPESDLWSLGATLYAAVEGRTPFDRNSPVATMAAILHDDPAPPQRAGALMPVLEGLLRKDPARRIGAAEAAALLNAAMAAGPGSAASGPEPGSRSGAPSGPPQPSGPWPQTASGWNSVDSAPSIPAQPGQPGSWSQSPAGPPQPYGAQSYGGPHQSGGSPSWPGAATYPGPTGPGGGAGAAGYPTSPGGQGAQMGHPGSGGPAVPPGAHPGAYAAPGARPAGRGSATKVTLLVLLPLLLVAVVAGGWYGYSTLAGSGTVAEDLTPSGADPTSDSDPTTGDTGTSGDTEPSASSEPSARPSDESTEEPSEEPSPEPPTPTAATPPKGWKTHRDSLGFSIALPSGWVPFKREATRVRFHDPSGRDYLQVDFTPWETTDPVAALRTVEAASTKKGYLRGYERIGLASGSYLGVPSADWEFTHMTDAGKVRVLDRAFRLDDGRCVALYWQVADSRWTSGLSYFHAFTRTFRP</sequence>
<evidence type="ECO:0000256" key="4">
    <source>
        <dbReference type="ARBA" id="ARBA00022741"/>
    </source>
</evidence>
<feature type="compositionally biased region" description="Low complexity" evidence="8">
    <location>
        <begin position="454"/>
        <end position="488"/>
    </location>
</feature>
<dbReference type="CDD" id="cd14014">
    <property type="entry name" value="STKc_PknB_like"/>
    <property type="match status" value="1"/>
</dbReference>
<feature type="compositionally biased region" description="Polar residues" evidence="8">
    <location>
        <begin position="300"/>
        <end position="310"/>
    </location>
</feature>
<dbReference type="PROSITE" id="PS00108">
    <property type="entry name" value="PROTEIN_KINASE_ST"/>
    <property type="match status" value="1"/>
</dbReference>
<protein>
    <recommendedName>
        <fullName evidence="1">non-specific serine/threonine protein kinase</fullName>
        <ecNumber evidence="1">2.7.11.1</ecNumber>
    </recommendedName>
</protein>
<comment type="caution">
    <text evidence="11">The sequence shown here is derived from an EMBL/GenBank/DDBJ whole genome shotgun (WGS) entry which is preliminary data.</text>
</comment>
<keyword evidence="3" id="KW-0808">Transferase</keyword>
<dbReference type="EC" id="2.7.11.1" evidence="1"/>
<gene>
    <name evidence="11" type="ORF">Msi02_02780</name>
</gene>
<proteinExistence type="predicted"/>
<feature type="binding site" evidence="7">
    <location>
        <position position="40"/>
    </location>
    <ligand>
        <name>ATP</name>
        <dbReference type="ChEBI" id="CHEBI:30616"/>
    </ligand>
</feature>
<evidence type="ECO:0000313" key="12">
    <source>
        <dbReference type="Proteomes" id="UP000660454"/>
    </source>
</evidence>
<feature type="compositionally biased region" description="Gly residues" evidence="8">
    <location>
        <begin position="378"/>
        <end position="391"/>
    </location>
</feature>
<dbReference type="Pfam" id="PF00069">
    <property type="entry name" value="Pkinase"/>
    <property type="match status" value="1"/>
</dbReference>
<accession>A0ABQ4GDJ1</accession>